<dbReference type="AlphaFoldDB" id="A0A0G9H333"/>
<protein>
    <submittedName>
        <fullName evidence="1">Uncharacterized protein</fullName>
    </submittedName>
</protein>
<proteinExistence type="predicted"/>
<evidence type="ECO:0000313" key="1">
    <source>
        <dbReference type="EMBL" id="APG05976.1"/>
    </source>
</evidence>
<name>A0A0G9H333_9GAMM</name>
<sequence>MTDGYIDQGTSALISVGVSTLVSYLVAKRTSRETSAQAALTAARDAVGSTIEQIALAVKRYWRADGQDPKLESDIASLFDALDLRLDVLFAHAIPIVLPEVVRARIDGLYTLSTGATYATVGRVRDAGTVERIKVLASDLRRSLIDLSLTPKLR</sequence>
<reference evidence="2" key="1">
    <citation type="submission" date="2016-09" db="EMBL/GenBank/DDBJ databases">
        <authorList>
            <person name="Lysoe E."/>
        </authorList>
    </citation>
    <scope>NUCLEOTIDE SEQUENCE [LARGE SCALE GENOMIC DNA]</scope>
    <source>
        <strain evidence="2">LJ96T</strain>
    </source>
</reference>
<organism evidence="1 2">
    <name type="scientific">Luteibacter rhizovicinus DSM 16549</name>
    <dbReference type="NCBI Taxonomy" id="1440763"/>
    <lineage>
        <taxon>Bacteria</taxon>
        <taxon>Pseudomonadati</taxon>
        <taxon>Pseudomonadota</taxon>
        <taxon>Gammaproteobacteria</taxon>
        <taxon>Lysobacterales</taxon>
        <taxon>Rhodanobacteraceae</taxon>
        <taxon>Luteibacter</taxon>
    </lineage>
</organism>
<dbReference type="EMBL" id="CP017480">
    <property type="protein sequence ID" value="APG05976.1"/>
    <property type="molecule type" value="Genomic_DNA"/>
</dbReference>
<evidence type="ECO:0000313" key="2">
    <source>
        <dbReference type="Proteomes" id="UP000182987"/>
    </source>
</evidence>
<gene>
    <name evidence="1" type="ORF">BJI69_20095</name>
</gene>
<dbReference type="PATRIC" id="fig|1440763.5.peg.3891"/>
<dbReference type="RefSeq" id="WP_046969259.1">
    <property type="nucleotide sequence ID" value="NZ_CP017480.1"/>
</dbReference>
<dbReference type="Proteomes" id="UP000182987">
    <property type="component" value="Chromosome"/>
</dbReference>
<accession>A0A0G9H333</accession>
<dbReference type="KEGG" id="lrz:BJI69_20095"/>
<keyword evidence="2" id="KW-1185">Reference proteome</keyword>